<dbReference type="Proteomes" id="UP000242915">
    <property type="component" value="Unassembled WGS sequence"/>
</dbReference>
<gene>
    <name evidence="1" type="ORF">SAMN05216255_1604</name>
</gene>
<protein>
    <submittedName>
        <fullName evidence="1">Uncharacterized protein</fullName>
    </submittedName>
</protein>
<accession>A0A239CCW0</accession>
<proteinExistence type="predicted"/>
<dbReference type="AlphaFoldDB" id="A0A239CCW0"/>
<name>A0A239CCW0_9PSED</name>
<evidence type="ECO:0000313" key="1">
    <source>
        <dbReference type="EMBL" id="SNS17294.1"/>
    </source>
</evidence>
<sequence>MLTSIQLLLQELSKHLGIVVAGVFGGVKQGQSAALGNVEQRHPVLGMIIELLPIALSKRAKTLRVMGKIPAQPETWCKRLQPLVKCQGILAHAARPYPINQNPLAVADLYLVVHPLTLNHQATLVVDRWHR</sequence>
<reference evidence="2" key="1">
    <citation type="submission" date="2017-06" db="EMBL/GenBank/DDBJ databases">
        <authorList>
            <person name="Varghese N."/>
            <person name="Submissions S."/>
        </authorList>
    </citation>
    <scope>NUCLEOTIDE SEQUENCE [LARGE SCALE GENOMIC DNA]</scope>
    <source>
        <strain evidence="2">CIP 108523</strain>
    </source>
</reference>
<keyword evidence="2" id="KW-1185">Reference proteome</keyword>
<dbReference type="EMBL" id="FZOG01000002">
    <property type="protein sequence ID" value="SNS17294.1"/>
    <property type="molecule type" value="Genomic_DNA"/>
</dbReference>
<evidence type="ECO:0000313" key="2">
    <source>
        <dbReference type="Proteomes" id="UP000242915"/>
    </source>
</evidence>
<organism evidence="1 2">
    <name type="scientific">Pseudomonas segetis</name>
    <dbReference type="NCBI Taxonomy" id="298908"/>
    <lineage>
        <taxon>Bacteria</taxon>
        <taxon>Pseudomonadati</taxon>
        <taxon>Pseudomonadota</taxon>
        <taxon>Gammaproteobacteria</taxon>
        <taxon>Pseudomonadales</taxon>
        <taxon>Pseudomonadaceae</taxon>
        <taxon>Pseudomonas</taxon>
    </lineage>
</organism>